<feature type="domain" description="MgtC/SapB/SrpB/YhiD N-terminal" evidence="8">
    <location>
        <begin position="19"/>
        <end position="142"/>
    </location>
</feature>
<dbReference type="GO" id="GO:0005886">
    <property type="term" value="C:plasma membrane"/>
    <property type="evidence" value="ECO:0007669"/>
    <property type="project" value="UniProtKB-SubCell"/>
</dbReference>
<evidence type="ECO:0000256" key="5">
    <source>
        <dbReference type="ARBA" id="ARBA00022989"/>
    </source>
</evidence>
<dbReference type="GO" id="GO:0008168">
    <property type="term" value="F:methyltransferase activity"/>
    <property type="evidence" value="ECO:0007669"/>
    <property type="project" value="UniProtKB-KW"/>
</dbReference>
<dbReference type="OrthoDB" id="9811198at2"/>
<protein>
    <submittedName>
        <fullName evidence="9">Methyltransferase</fullName>
    </submittedName>
</protein>
<feature type="transmembrane region" description="Helical" evidence="7">
    <location>
        <begin position="12"/>
        <end position="30"/>
    </location>
</feature>
<dbReference type="GO" id="GO:0032259">
    <property type="term" value="P:methylation"/>
    <property type="evidence" value="ECO:0007669"/>
    <property type="project" value="UniProtKB-KW"/>
</dbReference>
<dbReference type="PRINTS" id="PR01837">
    <property type="entry name" value="MGTCSAPBPROT"/>
</dbReference>
<evidence type="ECO:0000313" key="10">
    <source>
        <dbReference type="Proteomes" id="UP000287361"/>
    </source>
</evidence>
<evidence type="ECO:0000256" key="3">
    <source>
        <dbReference type="ARBA" id="ARBA00022475"/>
    </source>
</evidence>
<feature type="transmembrane region" description="Helical" evidence="7">
    <location>
        <begin position="78"/>
        <end position="96"/>
    </location>
</feature>
<keyword evidence="5 7" id="KW-1133">Transmembrane helix</keyword>
<reference evidence="9 10" key="1">
    <citation type="submission" date="2018-10" db="EMBL/GenBank/DDBJ databases">
        <title>Draft Genome Sequence of Anaerotignum sp. KCTC 15736.</title>
        <authorList>
            <person name="Choi S.H."/>
            <person name="Kim J.S."/>
            <person name="Kang S.W."/>
            <person name="Lee J.S."/>
            <person name="Park S.H."/>
        </authorList>
    </citation>
    <scope>NUCLEOTIDE SEQUENCE [LARGE SCALE GENOMIC DNA]</scope>
    <source>
        <strain evidence="9 10">KCTC 15736</strain>
    </source>
</reference>
<dbReference type="AlphaFoldDB" id="A0A401LDJ8"/>
<sequence>MTVFFHAHIDELEYMLRIAIAALCGGIIGFERSRMRKEAGLRTHIIVAVGAALLMIVSKYGFMDILDTPGIRVDGSRVAANVITGISFLGAGVIFVRDVSIKGLTTAAGLWSMAGVGLAIGAGMYAIGIFSTALIMLIQVFARGKLRKLDGPVRDTFSITYENMPNGLEALKAQLKNRNIFIHHIEMEKNPDGTVKVILDVSREHAITCTDLADIFAEDEKIKAFRL</sequence>
<accession>A0A401LDJ8</accession>
<dbReference type="PANTHER" id="PTHR33778:SF1">
    <property type="entry name" value="MAGNESIUM TRANSPORTER YHID-RELATED"/>
    <property type="match status" value="1"/>
</dbReference>
<dbReference type="Proteomes" id="UP000287361">
    <property type="component" value="Unassembled WGS sequence"/>
</dbReference>
<gene>
    <name evidence="9" type="primary">yqgG</name>
    <name evidence="9" type="ORF">KGMB03357_12740</name>
</gene>
<keyword evidence="9" id="KW-0808">Transferase</keyword>
<keyword evidence="9" id="KW-0489">Methyltransferase</keyword>
<comment type="subcellular location">
    <subcellularLocation>
        <location evidence="1">Cell membrane</location>
        <topology evidence="1">Multi-pass membrane protein</topology>
    </subcellularLocation>
</comment>
<evidence type="ECO:0000256" key="4">
    <source>
        <dbReference type="ARBA" id="ARBA00022692"/>
    </source>
</evidence>
<dbReference type="Pfam" id="PF02308">
    <property type="entry name" value="MgtC"/>
    <property type="match status" value="1"/>
</dbReference>
<comment type="similarity">
    <text evidence="2">Belongs to the MgtC/SapB family.</text>
</comment>
<keyword evidence="10" id="KW-1185">Reference proteome</keyword>
<keyword evidence="6 7" id="KW-0472">Membrane</keyword>
<feature type="transmembrane region" description="Helical" evidence="7">
    <location>
        <begin position="116"/>
        <end position="138"/>
    </location>
</feature>
<dbReference type="EMBL" id="BHVZ01000002">
    <property type="protein sequence ID" value="GCB29613.1"/>
    <property type="molecule type" value="Genomic_DNA"/>
</dbReference>
<evidence type="ECO:0000256" key="7">
    <source>
        <dbReference type="SAM" id="Phobius"/>
    </source>
</evidence>
<proteinExistence type="inferred from homology"/>
<evidence type="ECO:0000313" key="9">
    <source>
        <dbReference type="EMBL" id="GCB29613.1"/>
    </source>
</evidence>
<evidence type="ECO:0000256" key="2">
    <source>
        <dbReference type="ARBA" id="ARBA00009298"/>
    </source>
</evidence>
<keyword evidence="4 7" id="KW-0812">Transmembrane</keyword>
<feature type="transmembrane region" description="Helical" evidence="7">
    <location>
        <begin position="45"/>
        <end position="66"/>
    </location>
</feature>
<organism evidence="9 10">
    <name type="scientific">Anaerotignum faecicola</name>
    <dbReference type="NCBI Taxonomy" id="2358141"/>
    <lineage>
        <taxon>Bacteria</taxon>
        <taxon>Bacillati</taxon>
        <taxon>Bacillota</taxon>
        <taxon>Clostridia</taxon>
        <taxon>Lachnospirales</taxon>
        <taxon>Anaerotignaceae</taxon>
        <taxon>Anaerotignum</taxon>
    </lineage>
</organism>
<dbReference type="InterPro" id="IPR049177">
    <property type="entry name" value="MgtC_SapB_SrpB_YhiD_N"/>
</dbReference>
<evidence type="ECO:0000256" key="6">
    <source>
        <dbReference type="ARBA" id="ARBA00023136"/>
    </source>
</evidence>
<evidence type="ECO:0000259" key="8">
    <source>
        <dbReference type="Pfam" id="PF02308"/>
    </source>
</evidence>
<keyword evidence="3" id="KW-1003">Cell membrane</keyword>
<name>A0A401LDJ8_9FIRM</name>
<evidence type="ECO:0000256" key="1">
    <source>
        <dbReference type="ARBA" id="ARBA00004651"/>
    </source>
</evidence>
<comment type="caution">
    <text evidence="9">The sequence shown here is derived from an EMBL/GenBank/DDBJ whole genome shotgun (WGS) entry which is preliminary data.</text>
</comment>
<dbReference type="InterPro" id="IPR003416">
    <property type="entry name" value="MgtC/SapB/SrpB/YhiD_fam"/>
</dbReference>
<dbReference type="PANTHER" id="PTHR33778">
    <property type="entry name" value="PROTEIN MGTC"/>
    <property type="match status" value="1"/>
</dbReference>